<keyword evidence="1" id="KW-0547">Nucleotide-binding</keyword>
<evidence type="ECO:0000313" key="4">
    <source>
        <dbReference type="EMBL" id="SOC17036.1"/>
    </source>
</evidence>
<dbReference type="SUPFAM" id="SSF52540">
    <property type="entry name" value="P-loop containing nucleoside triphosphate hydrolases"/>
    <property type="match status" value="1"/>
</dbReference>
<dbReference type="PROSITE" id="PS50893">
    <property type="entry name" value="ABC_TRANSPORTER_2"/>
    <property type="match status" value="1"/>
</dbReference>
<dbReference type="Proteomes" id="UP000219111">
    <property type="component" value="Unassembled WGS sequence"/>
</dbReference>
<evidence type="ECO:0000256" key="2">
    <source>
        <dbReference type="ARBA" id="ARBA00022840"/>
    </source>
</evidence>
<dbReference type="CDD" id="cd03214">
    <property type="entry name" value="ABC_Iron-Siderophores_B12_Hemin"/>
    <property type="match status" value="1"/>
</dbReference>
<dbReference type="GO" id="GO:0005524">
    <property type="term" value="F:ATP binding"/>
    <property type="evidence" value="ECO:0007669"/>
    <property type="project" value="UniProtKB-KW"/>
</dbReference>
<dbReference type="Gene3D" id="3.40.50.300">
    <property type="entry name" value="P-loop containing nucleotide triphosphate hydrolases"/>
    <property type="match status" value="1"/>
</dbReference>
<evidence type="ECO:0000256" key="1">
    <source>
        <dbReference type="ARBA" id="ARBA00022741"/>
    </source>
</evidence>
<evidence type="ECO:0000313" key="5">
    <source>
        <dbReference type="Proteomes" id="UP000219111"/>
    </source>
</evidence>
<name>A0A285TBQ1_9RHOB</name>
<keyword evidence="5" id="KW-1185">Reference proteome</keyword>
<reference evidence="5" key="1">
    <citation type="submission" date="2017-08" db="EMBL/GenBank/DDBJ databases">
        <authorList>
            <person name="Varghese N."/>
            <person name="Submissions S."/>
        </authorList>
    </citation>
    <scope>NUCLEOTIDE SEQUENCE [LARGE SCALE GENOMIC DNA]</scope>
    <source>
        <strain evidence="5">JA276</strain>
    </source>
</reference>
<feature type="domain" description="ABC transporter" evidence="3">
    <location>
        <begin position="2"/>
        <end position="231"/>
    </location>
</feature>
<gene>
    <name evidence="4" type="ORF">SAMN05877831_11548</name>
</gene>
<protein>
    <submittedName>
        <fullName evidence="4">Iron complex transport system ATP-binding protein</fullName>
    </submittedName>
</protein>
<dbReference type="AlphaFoldDB" id="A0A285TBQ1"/>
<accession>A0A285TBQ1</accession>
<dbReference type="InterPro" id="IPR003439">
    <property type="entry name" value="ABC_transporter-like_ATP-bd"/>
</dbReference>
<organism evidence="4 5">
    <name type="scientific">Rhodobacter maris</name>
    <dbReference type="NCBI Taxonomy" id="446682"/>
    <lineage>
        <taxon>Bacteria</taxon>
        <taxon>Pseudomonadati</taxon>
        <taxon>Pseudomonadota</taxon>
        <taxon>Alphaproteobacteria</taxon>
        <taxon>Rhodobacterales</taxon>
        <taxon>Rhodobacter group</taxon>
        <taxon>Rhodobacter</taxon>
    </lineage>
</organism>
<dbReference type="InterPro" id="IPR027417">
    <property type="entry name" value="P-loop_NTPase"/>
</dbReference>
<dbReference type="GO" id="GO:0016887">
    <property type="term" value="F:ATP hydrolysis activity"/>
    <property type="evidence" value="ECO:0007669"/>
    <property type="project" value="InterPro"/>
</dbReference>
<keyword evidence="2 4" id="KW-0067">ATP-binding</keyword>
<dbReference type="EMBL" id="OBMT01000015">
    <property type="protein sequence ID" value="SOC17036.1"/>
    <property type="molecule type" value="Genomic_DNA"/>
</dbReference>
<dbReference type="InterPro" id="IPR003593">
    <property type="entry name" value="AAA+_ATPase"/>
</dbReference>
<dbReference type="PANTHER" id="PTHR42794:SF2">
    <property type="entry name" value="ABC TRANSPORTER ATP-BINDING PROTEIN"/>
    <property type="match status" value="1"/>
</dbReference>
<dbReference type="Pfam" id="PF00005">
    <property type="entry name" value="ABC_tran"/>
    <property type="match status" value="1"/>
</dbReference>
<dbReference type="SMART" id="SM00382">
    <property type="entry name" value="AAA"/>
    <property type="match status" value="1"/>
</dbReference>
<sequence>MPESLEITLPALHRGRARVLAPCHLSLAPGEVVALVGPNGAGKTTLLQAIAGLAPERARLCLGGRALDRAEIGFLPQAFAVRAGLSVLDCLLLGQREALGLRVAPRLIAEAEALLCQLGLADLADRAMHDLSGGQQQRVLIAQRLFRRPKLLALDEPTSALDLHHQLEVMALLRTQAQTTSAPVLAALHDLSLAARYADRVLVLAGGQIEADGAPEAVLTPERLAQHWRIAPEILRARDGKPVIVPHLSPALVPDR</sequence>
<dbReference type="RefSeq" id="WP_097071104.1">
    <property type="nucleotide sequence ID" value="NZ_OBMT01000015.1"/>
</dbReference>
<dbReference type="PANTHER" id="PTHR42794">
    <property type="entry name" value="HEMIN IMPORT ATP-BINDING PROTEIN HMUV"/>
    <property type="match status" value="1"/>
</dbReference>
<proteinExistence type="predicted"/>
<dbReference type="OrthoDB" id="9805601at2"/>
<evidence type="ECO:0000259" key="3">
    <source>
        <dbReference type="PROSITE" id="PS50893"/>
    </source>
</evidence>